<feature type="chain" id="PRO_5046307138" description="DUF3304 domain-containing protein" evidence="1">
    <location>
        <begin position="25"/>
        <end position="200"/>
    </location>
</feature>
<gene>
    <name evidence="2" type="ORF">J7I44_08980</name>
</gene>
<sequence length="200" mass="22551">MRHTRLASCALFLFALTGCLTAMAFPSETSTKHVAPNHFPLKFKRHDFRAYCYNTIGCEVIYADNNFTRLRSGDVVSPPPPSADYREKWGFASYGGIPNFPRPAHVRWKSMDGVPHEADVDIGAIFKDELVRYSVANEEIREGAFPGPGPATDPSIFLEVNDRTINVFTKAFIPTKKEQIPGNKYSDSREDLILAWTRTY</sequence>
<accession>A0ABS4DN01</accession>
<organism evidence="2 3">
    <name type="scientific">Frateuria flava</name>
    <dbReference type="NCBI Taxonomy" id="2821489"/>
    <lineage>
        <taxon>Bacteria</taxon>
        <taxon>Pseudomonadati</taxon>
        <taxon>Pseudomonadota</taxon>
        <taxon>Gammaproteobacteria</taxon>
        <taxon>Lysobacterales</taxon>
        <taxon>Rhodanobacteraceae</taxon>
        <taxon>Frateuria</taxon>
    </lineage>
</organism>
<feature type="signal peptide" evidence="1">
    <location>
        <begin position="1"/>
        <end position="24"/>
    </location>
</feature>
<keyword evidence="3" id="KW-1185">Reference proteome</keyword>
<protein>
    <recommendedName>
        <fullName evidence="4">DUF3304 domain-containing protein</fullName>
    </recommendedName>
</protein>
<evidence type="ECO:0000313" key="2">
    <source>
        <dbReference type="EMBL" id="MBP1474434.1"/>
    </source>
</evidence>
<keyword evidence="1" id="KW-0732">Signal</keyword>
<evidence type="ECO:0000313" key="3">
    <source>
        <dbReference type="Proteomes" id="UP000823790"/>
    </source>
</evidence>
<evidence type="ECO:0000256" key="1">
    <source>
        <dbReference type="SAM" id="SignalP"/>
    </source>
</evidence>
<comment type="caution">
    <text evidence="2">The sequence shown here is derived from an EMBL/GenBank/DDBJ whole genome shotgun (WGS) entry which is preliminary data.</text>
</comment>
<proteinExistence type="predicted"/>
<dbReference type="RefSeq" id="WP_209619204.1">
    <property type="nucleotide sequence ID" value="NZ_JAGJRS010000018.1"/>
</dbReference>
<dbReference type="PROSITE" id="PS51257">
    <property type="entry name" value="PROKAR_LIPOPROTEIN"/>
    <property type="match status" value="1"/>
</dbReference>
<reference evidence="2 3" key="1">
    <citation type="submission" date="2021-04" db="EMBL/GenBank/DDBJ databases">
        <authorList>
            <person name="Huq M.A."/>
        </authorList>
    </citation>
    <scope>NUCLEOTIDE SEQUENCE [LARGE SCALE GENOMIC DNA]</scope>
    <source>
        <strain evidence="2 3">MAH-13</strain>
    </source>
</reference>
<name>A0ABS4DN01_9GAMM</name>
<dbReference type="Proteomes" id="UP000823790">
    <property type="component" value="Unassembled WGS sequence"/>
</dbReference>
<evidence type="ECO:0008006" key="4">
    <source>
        <dbReference type="Google" id="ProtNLM"/>
    </source>
</evidence>
<dbReference type="EMBL" id="JAGJRS010000018">
    <property type="protein sequence ID" value="MBP1474434.1"/>
    <property type="molecule type" value="Genomic_DNA"/>
</dbReference>